<dbReference type="InterPro" id="IPR001478">
    <property type="entry name" value="PDZ"/>
</dbReference>
<comment type="caution">
    <text evidence="3">The sequence shown here is derived from an EMBL/GenBank/DDBJ whole genome shotgun (WGS) entry which is preliminary data.</text>
</comment>
<dbReference type="Pfam" id="PF05362">
    <property type="entry name" value="Lon_C"/>
    <property type="match status" value="1"/>
</dbReference>
<evidence type="ECO:0000313" key="4">
    <source>
        <dbReference type="Proteomes" id="UP000241848"/>
    </source>
</evidence>
<dbReference type="EMBL" id="PXYV01000053">
    <property type="protein sequence ID" value="PSR20694.1"/>
    <property type="molecule type" value="Genomic_DNA"/>
</dbReference>
<dbReference type="GO" id="GO:0004252">
    <property type="term" value="F:serine-type endopeptidase activity"/>
    <property type="evidence" value="ECO:0007669"/>
    <property type="project" value="InterPro"/>
</dbReference>
<dbReference type="Gene3D" id="3.30.230.10">
    <property type="match status" value="1"/>
</dbReference>
<dbReference type="GO" id="GO:0004176">
    <property type="term" value="F:ATP-dependent peptidase activity"/>
    <property type="evidence" value="ECO:0007669"/>
    <property type="project" value="InterPro"/>
</dbReference>
<reference evidence="3 4" key="1">
    <citation type="journal article" date="2014" name="BMC Genomics">
        <title>Comparison of environmental and isolate Sulfobacillus genomes reveals diverse carbon, sulfur, nitrogen, and hydrogen metabolisms.</title>
        <authorList>
            <person name="Justice N.B."/>
            <person name="Norman A."/>
            <person name="Brown C.T."/>
            <person name="Singh A."/>
            <person name="Thomas B.C."/>
            <person name="Banfield J.F."/>
        </authorList>
    </citation>
    <scope>NUCLEOTIDE SEQUENCE [LARGE SCALE GENOMIC DNA]</scope>
    <source>
        <strain evidence="3">AMDSBA3</strain>
    </source>
</reference>
<evidence type="ECO:0000259" key="2">
    <source>
        <dbReference type="Pfam" id="PF13180"/>
    </source>
</evidence>
<dbReference type="GO" id="GO:0005524">
    <property type="term" value="F:ATP binding"/>
    <property type="evidence" value="ECO:0007669"/>
    <property type="project" value="InterPro"/>
</dbReference>
<dbReference type="Gene3D" id="2.30.42.10">
    <property type="match status" value="1"/>
</dbReference>
<dbReference type="GO" id="GO:0030163">
    <property type="term" value="P:protein catabolic process"/>
    <property type="evidence" value="ECO:0007669"/>
    <property type="project" value="InterPro"/>
</dbReference>
<dbReference type="PANTHER" id="PTHR10046">
    <property type="entry name" value="ATP DEPENDENT LON PROTEASE FAMILY MEMBER"/>
    <property type="match status" value="1"/>
</dbReference>
<dbReference type="SUPFAM" id="SSF54211">
    <property type="entry name" value="Ribosomal protein S5 domain 2-like"/>
    <property type="match status" value="1"/>
</dbReference>
<dbReference type="InterPro" id="IPR036034">
    <property type="entry name" value="PDZ_sf"/>
</dbReference>
<dbReference type="Proteomes" id="UP000241848">
    <property type="component" value="Unassembled WGS sequence"/>
</dbReference>
<protein>
    <submittedName>
        <fullName evidence="3">Signal protein PDZ</fullName>
    </submittedName>
</protein>
<dbReference type="InterPro" id="IPR008269">
    <property type="entry name" value="Lon_proteolytic"/>
</dbReference>
<proteinExistence type="predicted"/>
<dbReference type="AlphaFoldDB" id="A0A2T2WEN7"/>
<dbReference type="InterPro" id="IPR027065">
    <property type="entry name" value="Lon_Prtase"/>
</dbReference>
<accession>A0A2T2WEN7</accession>
<evidence type="ECO:0000313" key="3">
    <source>
        <dbReference type="EMBL" id="PSR20694.1"/>
    </source>
</evidence>
<dbReference type="Pfam" id="PF13180">
    <property type="entry name" value="PDZ_2"/>
    <property type="match status" value="1"/>
</dbReference>
<feature type="domain" description="Lon proteolytic" evidence="1">
    <location>
        <begin position="237"/>
        <end position="333"/>
    </location>
</feature>
<name>A0A2T2WEN7_9FIRM</name>
<gene>
    <name evidence="3" type="ORF">C7B45_13720</name>
</gene>
<organism evidence="3 4">
    <name type="scientific">Sulfobacillus acidophilus</name>
    <dbReference type="NCBI Taxonomy" id="53633"/>
    <lineage>
        <taxon>Bacteria</taxon>
        <taxon>Bacillati</taxon>
        <taxon>Bacillota</taxon>
        <taxon>Clostridia</taxon>
        <taxon>Eubacteriales</taxon>
        <taxon>Clostridiales Family XVII. Incertae Sedis</taxon>
        <taxon>Sulfobacillus</taxon>
    </lineage>
</organism>
<evidence type="ECO:0000259" key="1">
    <source>
        <dbReference type="Pfam" id="PF05362"/>
    </source>
</evidence>
<dbReference type="InterPro" id="IPR020568">
    <property type="entry name" value="Ribosomal_Su5_D2-typ_SF"/>
</dbReference>
<dbReference type="SUPFAM" id="SSF50156">
    <property type="entry name" value="PDZ domain-like"/>
    <property type="match status" value="1"/>
</dbReference>
<sequence length="338" mass="37026">MKQRRWPWWVPVLWAVAIVALGIEVLRFIPSGQVVIAPGITGNLEKMVKVEHGRKPGPGRMFMVAIDIGTASEFQYLTARFRPTEAFQPAQTMLGGLNMNQYVQFNDALMQESQWSAKIAGERLAGLDAYIKTLPGALVLGLLSKSTAHGKLQPGDIITRIGPYVVRQYTDVRNIMHRFKVGQTVNLTVNENGKTRLVSVKTTHVKGDPDPAIGVYVAPWQKPIVPRPVTIKAGQIGGPSAGMMFALEIYDQITGRNLAHGHIVAGTGEILPDGRVEEIGGVQQKVVTVYRAGARVFVVPRGNFQAAESMAKKMGYHMKIFPVTNIREALHDIVTATS</sequence>
<feature type="domain" description="PDZ" evidence="2">
    <location>
        <begin position="148"/>
        <end position="202"/>
    </location>
</feature>
<dbReference type="GO" id="GO:0006508">
    <property type="term" value="P:proteolysis"/>
    <property type="evidence" value="ECO:0007669"/>
    <property type="project" value="InterPro"/>
</dbReference>
<dbReference type="InterPro" id="IPR014721">
    <property type="entry name" value="Ribsml_uS5_D2-typ_fold_subgr"/>
</dbReference>